<dbReference type="AlphaFoldDB" id="A0A418W491"/>
<gene>
    <name evidence="2" type="ORF">D3877_10250</name>
</gene>
<dbReference type="RefSeq" id="WP_119830483.1">
    <property type="nucleotide sequence ID" value="NZ_QYUL01000001.1"/>
</dbReference>
<proteinExistence type="predicted"/>
<reference evidence="2 3" key="1">
    <citation type="submission" date="2018-09" db="EMBL/GenBank/DDBJ databases">
        <authorList>
            <person name="Zhu H."/>
        </authorList>
    </citation>
    <scope>NUCLEOTIDE SEQUENCE [LARGE SCALE GENOMIC DNA]</scope>
    <source>
        <strain evidence="2 3">K2W22B-5</strain>
    </source>
</reference>
<dbReference type="Proteomes" id="UP000283458">
    <property type="component" value="Unassembled WGS sequence"/>
</dbReference>
<dbReference type="EMBL" id="QYUL01000001">
    <property type="protein sequence ID" value="RJF84850.1"/>
    <property type="molecule type" value="Genomic_DNA"/>
</dbReference>
<evidence type="ECO:0000313" key="3">
    <source>
        <dbReference type="Proteomes" id="UP000283458"/>
    </source>
</evidence>
<name>A0A418W491_9PROT</name>
<sequence>MAKPKPSIVVEIQQSTGLRLSDAAWAALEKLLADVGVILASEYHNIDRAGLARRTETAQEGLFRAFNRSLDTAHQIQSARSEFIAGAACMLAQAASIDATAREAVAAGKPAPNSTSADARFGQPPEGSA</sequence>
<organism evidence="2 3">
    <name type="scientific">Azospirillum cavernae</name>
    <dbReference type="NCBI Taxonomy" id="2320860"/>
    <lineage>
        <taxon>Bacteria</taxon>
        <taxon>Pseudomonadati</taxon>
        <taxon>Pseudomonadota</taxon>
        <taxon>Alphaproteobacteria</taxon>
        <taxon>Rhodospirillales</taxon>
        <taxon>Azospirillaceae</taxon>
        <taxon>Azospirillum</taxon>
    </lineage>
</organism>
<evidence type="ECO:0000256" key="1">
    <source>
        <dbReference type="SAM" id="MobiDB-lite"/>
    </source>
</evidence>
<keyword evidence="3" id="KW-1185">Reference proteome</keyword>
<comment type="caution">
    <text evidence="2">The sequence shown here is derived from an EMBL/GenBank/DDBJ whole genome shotgun (WGS) entry which is preliminary data.</text>
</comment>
<accession>A0A418W491</accession>
<protein>
    <submittedName>
        <fullName evidence="2">Uncharacterized protein</fullName>
    </submittedName>
</protein>
<feature type="region of interest" description="Disordered" evidence="1">
    <location>
        <begin position="103"/>
        <end position="129"/>
    </location>
</feature>
<evidence type="ECO:0000313" key="2">
    <source>
        <dbReference type="EMBL" id="RJF84850.1"/>
    </source>
</evidence>